<dbReference type="Gene3D" id="3.30.30.10">
    <property type="entry name" value="Knottin, scorpion toxin-like"/>
    <property type="match status" value="1"/>
</dbReference>
<dbReference type="GO" id="GO:0042742">
    <property type="term" value="P:defense response to bacterium"/>
    <property type="evidence" value="ECO:0007669"/>
    <property type="project" value="UniProtKB-KW"/>
</dbReference>
<keyword evidence="6" id="KW-0732">Signal</keyword>
<feature type="domain" description="Invertebrate defensins family profile" evidence="7">
    <location>
        <begin position="25"/>
        <end position="61"/>
    </location>
</feature>
<evidence type="ECO:0000259" key="7">
    <source>
        <dbReference type="PROSITE" id="PS51378"/>
    </source>
</evidence>
<proteinExistence type="predicted"/>
<dbReference type="InterPro" id="IPR001542">
    <property type="entry name" value="Defensin_invertebrate/fungal"/>
</dbReference>
<evidence type="ECO:0000256" key="6">
    <source>
        <dbReference type="SAM" id="SignalP"/>
    </source>
</evidence>
<evidence type="ECO:0000313" key="9">
    <source>
        <dbReference type="Proteomes" id="UP000054359"/>
    </source>
</evidence>
<evidence type="ECO:0000256" key="4">
    <source>
        <dbReference type="ARBA" id="ARBA00023022"/>
    </source>
</evidence>
<dbReference type="AlphaFoldDB" id="A0A087T7F2"/>
<sequence>MKTVYAILLVTLFVLALAGAYVEAGFGCPGNQYECNRHCRSNGFTGGYCKGFLKMTCNCYV</sequence>
<evidence type="ECO:0000256" key="1">
    <source>
        <dbReference type="ARBA" id="ARBA00004613"/>
    </source>
</evidence>
<gene>
    <name evidence="8" type="ORF">X975_10323</name>
</gene>
<dbReference type="Proteomes" id="UP000054359">
    <property type="component" value="Unassembled WGS sequence"/>
</dbReference>
<keyword evidence="4" id="KW-0044">Antibiotic</keyword>
<dbReference type="InterPro" id="IPR036574">
    <property type="entry name" value="Scorpion_toxin-like_sf"/>
</dbReference>
<evidence type="ECO:0000313" key="8">
    <source>
        <dbReference type="EMBL" id="KFM61041.1"/>
    </source>
</evidence>
<keyword evidence="3" id="KW-0929">Antimicrobial</keyword>
<organism evidence="8 9">
    <name type="scientific">Stegodyphus mimosarum</name>
    <name type="common">African social velvet spider</name>
    <dbReference type="NCBI Taxonomy" id="407821"/>
    <lineage>
        <taxon>Eukaryota</taxon>
        <taxon>Metazoa</taxon>
        <taxon>Ecdysozoa</taxon>
        <taxon>Arthropoda</taxon>
        <taxon>Chelicerata</taxon>
        <taxon>Arachnida</taxon>
        <taxon>Araneae</taxon>
        <taxon>Araneomorphae</taxon>
        <taxon>Entelegynae</taxon>
        <taxon>Eresoidea</taxon>
        <taxon>Eresidae</taxon>
        <taxon>Stegodyphus</taxon>
    </lineage>
</organism>
<keyword evidence="2" id="KW-0964">Secreted</keyword>
<dbReference type="EMBL" id="KK113786">
    <property type="protein sequence ID" value="KFM61041.1"/>
    <property type="molecule type" value="Genomic_DNA"/>
</dbReference>
<feature type="signal peptide" evidence="6">
    <location>
        <begin position="1"/>
        <end position="24"/>
    </location>
</feature>
<keyword evidence="9" id="KW-1185">Reference proteome</keyword>
<evidence type="ECO:0000256" key="3">
    <source>
        <dbReference type="ARBA" id="ARBA00022529"/>
    </source>
</evidence>
<evidence type="ECO:0000256" key="5">
    <source>
        <dbReference type="ARBA" id="ARBA00023157"/>
    </source>
</evidence>
<dbReference type="Pfam" id="PF01097">
    <property type="entry name" value="Defensin_2"/>
    <property type="match status" value="1"/>
</dbReference>
<evidence type="ECO:0000256" key="2">
    <source>
        <dbReference type="ARBA" id="ARBA00022525"/>
    </source>
</evidence>
<dbReference type="OrthoDB" id="6476875at2759"/>
<dbReference type="PROSITE" id="PS51378">
    <property type="entry name" value="INVERT_DEFENSINS"/>
    <property type="match status" value="1"/>
</dbReference>
<feature type="non-terminal residue" evidence="8">
    <location>
        <position position="61"/>
    </location>
</feature>
<name>A0A087T7F2_STEMI</name>
<protein>
    <submittedName>
        <fullName evidence="8">Defensin</fullName>
    </submittedName>
</protein>
<feature type="chain" id="PRO_5001829451" evidence="6">
    <location>
        <begin position="25"/>
        <end position="61"/>
    </location>
</feature>
<accession>A0A087T7F2</accession>
<keyword evidence="5" id="KW-1015">Disulfide bond</keyword>
<dbReference type="OMA" id="GNQYECN"/>
<reference evidence="8 9" key="1">
    <citation type="submission" date="2013-11" db="EMBL/GenBank/DDBJ databases">
        <title>Genome sequencing of Stegodyphus mimosarum.</title>
        <authorList>
            <person name="Bechsgaard J."/>
        </authorList>
    </citation>
    <scope>NUCLEOTIDE SEQUENCE [LARGE SCALE GENOMIC DNA]</scope>
</reference>
<comment type="subcellular location">
    <subcellularLocation>
        <location evidence="1">Secreted</location>
    </subcellularLocation>
</comment>
<dbReference type="GO" id="GO:0005576">
    <property type="term" value="C:extracellular region"/>
    <property type="evidence" value="ECO:0007669"/>
    <property type="project" value="UniProtKB-SubCell"/>
</dbReference>
<dbReference type="SUPFAM" id="SSF57095">
    <property type="entry name" value="Scorpion toxin-like"/>
    <property type="match status" value="1"/>
</dbReference>